<dbReference type="Proteomes" id="UP000315439">
    <property type="component" value="Unassembled WGS sequence"/>
</dbReference>
<evidence type="ECO:0000313" key="2">
    <source>
        <dbReference type="EMBL" id="TQV88197.1"/>
    </source>
</evidence>
<organism evidence="2 3">
    <name type="scientific">Aliikangiella coralliicola</name>
    <dbReference type="NCBI Taxonomy" id="2592383"/>
    <lineage>
        <taxon>Bacteria</taxon>
        <taxon>Pseudomonadati</taxon>
        <taxon>Pseudomonadota</taxon>
        <taxon>Gammaproteobacteria</taxon>
        <taxon>Oceanospirillales</taxon>
        <taxon>Pleioneaceae</taxon>
        <taxon>Aliikangiella</taxon>
    </lineage>
</organism>
<sequence>MKTKLSALALLAFLSFPSMAEVEHDCKRSDPNYMQCIERALNKLPKCTTEIHEWVCNDGMIFDVKDTIGIRKYLKKRGELTIAKICRRQSRAIINPQC</sequence>
<accession>A0A545UFF5</accession>
<feature type="chain" id="PRO_5021900275" evidence="1">
    <location>
        <begin position="21"/>
        <end position="98"/>
    </location>
</feature>
<evidence type="ECO:0000313" key="3">
    <source>
        <dbReference type="Proteomes" id="UP000315439"/>
    </source>
</evidence>
<evidence type="ECO:0000256" key="1">
    <source>
        <dbReference type="SAM" id="SignalP"/>
    </source>
</evidence>
<reference evidence="2 3" key="1">
    <citation type="submission" date="2019-07" db="EMBL/GenBank/DDBJ databases">
        <title>Draft genome for Aliikangiella sp. M105.</title>
        <authorList>
            <person name="Wang G."/>
        </authorList>
    </citation>
    <scope>NUCLEOTIDE SEQUENCE [LARGE SCALE GENOMIC DNA]</scope>
    <source>
        <strain evidence="2 3">M105</strain>
    </source>
</reference>
<name>A0A545UFF5_9GAMM</name>
<gene>
    <name evidence="2" type="ORF">FLL46_06620</name>
</gene>
<dbReference type="EMBL" id="VIKS01000004">
    <property type="protein sequence ID" value="TQV88197.1"/>
    <property type="molecule type" value="Genomic_DNA"/>
</dbReference>
<feature type="signal peptide" evidence="1">
    <location>
        <begin position="1"/>
        <end position="20"/>
    </location>
</feature>
<keyword evidence="1" id="KW-0732">Signal</keyword>
<keyword evidence="3" id="KW-1185">Reference proteome</keyword>
<comment type="caution">
    <text evidence="2">The sequence shown here is derived from an EMBL/GenBank/DDBJ whole genome shotgun (WGS) entry which is preliminary data.</text>
</comment>
<proteinExistence type="predicted"/>
<dbReference type="AlphaFoldDB" id="A0A545UFF5"/>
<protein>
    <submittedName>
        <fullName evidence="2">Uncharacterized protein</fullName>
    </submittedName>
</protein>
<dbReference type="RefSeq" id="WP_142892706.1">
    <property type="nucleotide sequence ID" value="NZ_ML660162.1"/>
</dbReference>